<keyword evidence="2" id="KW-1185">Reference proteome</keyword>
<dbReference type="AlphaFoldDB" id="A0A915JMT6"/>
<proteinExistence type="predicted"/>
<feature type="compositionally biased region" description="Polar residues" evidence="1">
    <location>
        <begin position="1"/>
        <end position="14"/>
    </location>
</feature>
<feature type="region of interest" description="Disordered" evidence="1">
    <location>
        <begin position="1"/>
        <end position="71"/>
    </location>
</feature>
<evidence type="ECO:0000313" key="2">
    <source>
        <dbReference type="Proteomes" id="UP000887565"/>
    </source>
</evidence>
<dbReference type="Proteomes" id="UP000887565">
    <property type="component" value="Unplaced"/>
</dbReference>
<reference evidence="3" key="1">
    <citation type="submission" date="2022-11" db="UniProtKB">
        <authorList>
            <consortium name="WormBaseParasite"/>
        </authorList>
    </citation>
    <scope>IDENTIFICATION</scope>
</reference>
<evidence type="ECO:0000313" key="3">
    <source>
        <dbReference type="WBParaSite" id="nRc.2.0.1.t27495-RA"/>
    </source>
</evidence>
<evidence type="ECO:0000256" key="1">
    <source>
        <dbReference type="SAM" id="MobiDB-lite"/>
    </source>
</evidence>
<protein>
    <submittedName>
        <fullName evidence="3">Uncharacterized protein</fullName>
    </submittedName>
</protein>
<accession>A0A915JMT6</accession>
<dbReference type="WBParaSite" id="nRc.2.0.1.t27495-RA">
    <property type="protein sequence ID" value="nRc.2.0.1.t27495-RA"/>
    <property type="gene ID" value="nRc.2.0.1.g27495"/>
</dbReference>
<organism evidence="2 3">
    <name type="scientific">Romanomermis culicivorax</name>
    <name type="common">Nematode worm</name>
    <dbReference type="NCBI Taxonomy" id="13658"/>
    <lineage>
        <taxon>Eukaryota</taxon>
        <taxon>Metazoa</taxon>
        <taxon>Ecdysozoa</taxon>
        <taxon>Nematoda</taxon>
        <taxon>Enoplea</taxon>
        <taxon>Dorylaimia</taxon>
        <taxon>Mermithida</taxon>
        <taxon>Mermithoidea</taxon>
        <taxon>Mermithidae</taxon>
        <taxon>Romanomermis</taxon>
    </lineage>
</organism>
<sequence length="147" mass="16770">MEQNGNDTLSAWKNQQRDFVPRPRPPSKDYYQSKLKQSERRSKSSVNGRFGDADEDELNGSGVAGAGTAAAMGTNVSSYLRRMALMGAEERGRHFEGDIVLTLDQAEEMYERVVHADDKRKRRKFIATQSRRWNPDRPIEYSFDGSH</sequence>
<name>A0A915JMT6_ROMCU</name>